<evidence type="ECO:0008006" key="4">
    <source>
        <dbReference type="Google" id="ProtNLM"/>
    </source>
</evidence>
<organism evidence="2 3">
    <name type="scientific">Allacma fusca</name>
    <dbReference type="NCBI Taxonomy" id="39272"/>
    <lineage>
        <taxon>Eukaryota</taxon>
        <taxon>Metazoa</taxon>
        <taxon>Ecdysozoa</taxon>
        <taxon>Arthropoda</taxon>
        <taxon>Hexapoda</taxon>
        <taxon>Collembola</taxon>
        <taxon>Symphypleona</taxon>
        <taxon>Sminthuridae</taxon>
        <taxon>Allacma</taxon>
    </lineage>
</organism>
<evidence type="ECO:0000313" key="2">
    <source>
        <dbReference type="EMBL" id="CAG7834206.1"/>
    </source>
</evidence>
<evidence type="ECO:0000313" key="3">
    <source>
        <dbReference type="Proteomes" id="UP000708208"/>
    </source>
</evidence>
<keyword evidence="3" id="KW-1185">Reference proteome</keyword>
<protein>
    <recommendedName>
        <fullName evidence="4">Acidic protein</fullName>
    </recommendedName>
</protein>
<name>A0A8J2LN01_9HEXA</name>
<dbReference type="Proteomes" id="UP000708208">
    <property type="component" value="Unassembled WGS sequence"/>
</dbReference>
<comment type="caution">
    <text evidence="2">The sequence shown here is derived from an EMBL/GenBank/DDBJ whole genome shotgun (WGS) entry which is preliminary data.</text>
</comment>
<accession>A0A8J2LN01</accession>
<proteinExistence type="predicted"/>
<feature type="chain" id="PRO_5035185335" description="Acidic protein" evidence="1">
    <location>
        <begin position="24"/>
        <end position="132"/>
    </location>
</feature>
<gene>
    <name evidence="2" type="ORF">AFUS01_LOCUS43734</name>
</gene>
<evidence type="ECO:0000256" key="1">
    <source>
        <dbReference type="SAM" id="SignalP"/>
    </source>
</evidence>
<keyword evidence="1" id="KW-0732">Signal</keyword>
<sequence>MSSAQLILIILLSCTLVFHVARSAQLNCKTDKRICKAACNERSPLAYSATYCDTTTGNCVCDCRDTLSSKCTYTPFTPCYSFCVDRNPNPEYYLYVGGLCPVVLNYRNRTLSVSEQCACKCSVREELHDVNN</sequence>
<dbReference type="EMBL" id="CAJVCH010570160">
    <property type="protein sequence ID" value="CAG7834206.1"/>
    <property type="molecule type" value="Genomic_DNA"/>
</dbReference>
<reference evidence="2" key="1">
    <citation type="submission" date="2021-06" db="EMBL/GenBank/DDBJ databases">
        <authorList>
            <person name="Hodson N. C."/>
            <person name="Mongue J. A."/>
            <person name="Jaron S. K."/>
        </authorList>
    </citation>
    <scope>NUCLEOTIDE SEQUENCE</scope>
</reference>
<dbReference type="AlphaFoldDB" id="A0A8J2LN01"/>
<feature type="signal peptide" evidence="1">
    <location>
        <begin position="1"/>
        <end position="23"/>
    </location>
</feature>